<comment type="similarity">
    <text evidence="1">Belongs to the class-IV pyridoxal-phosphate-dependent aminotransferase family.</text>
</comment>
<dbReference type="InterPro" id="IPR043132">
    <property type="entry name" value="BCAT-like_C"/>
</dbReference>
<keyword evidence="2" id="KW-0032">Aminotransferase</keyword>
<evidence type="ECO:0000256" key="1">
    <source>
        <dbReference type="ARBA" id="ARBA00009320"/>
    </source>
</evidence>
<dbReference type="Pfam" id="PF01063">
    <property type="entry name" value="Aminotran_4"/>
    <property type="match status" value="1"/>
</dbReference>
<dbReference type="Gene3D" id="3.30.470.10">
    <property type="match status" value="1"/>
</dbReference>
<keyword evidence="2" id="KW-0808">Transferase</keyword>
<evidence type="ECO:0000313" key="3">
    <source>
        <dbReference type="Proteomes" id="UP000654345"/>
    </source>
</evidence>
<dbReference type="Gene3D" id="3.20.10.10">
    <property type="entry name" value="D-amino Acid Aminotransferase, subunit A, domain 2"/>
    <property type="match status" value="1"/>
</dbReference>
<dbReference type="InterPro" id="IPR050571">
    <property type="entry name" value="Class-IV_PLP-Dep_Aminotrnsfr"/>
</dbReference>
<dbReference type="InterPro" id="IPR036038">
    <property type="entry name" value="Aminotransferase-like"/>
</dbReference>
<dbReference type="GO" id="GO:0008483">
    <property type="term" value="F:transaminase activity"/>
    <property type="evidence" value="ECO:0007669"/>
    <property type="project" value="UniProtKB-KW"/>
</dbReference>
<gene>
    <name evidence="2" type="primary">dat</name>
    <name evidence="2" type="ORF">KSB_40660</name>
</gene>
<proteinExistence type="inferred from homology"/>
<dbReference type="CDD" id="cd00449">
    <property type="entry name" value="PLPDE_IV"/>
    <property type="match status" value="1"/>
</dbReference>
<name>A0ABQ3USC2_9CHLR</name>
<protein>
    <submittedName>
        <fullName evidence="2">D-alanine aminotransferase</fullName>
    </submittedName>
</protein>
<organism evidence="2 3">
    <name type="scientific">Ktedonobacter robiniae</name>
    <dbReference type="NCBI Taxonomy" id="2778365"/>
    <lineage>
        <taxon>Bacteria</taxon>
        <taxon>Bacillati</taxon>
        <taxon>Chloroflexota</taxon>
        <taxon>Ktedonobacteria</taxon>
        <taxon>Ktedonobacterales</taxon>
        <taxon>Ktedonobacteraceae</taxon>
        <taxon>Ktedonobacter</taxon>
    </lineage>
</organism>
<dbReference type="PANTHER" id="PTHR42743:SF11">
    <property type="entry name" value="AMINODEOXYCHORISMATE LYASE"/>
    <property type="match status" value="1"/>
</dbReference>
<dbReference type="RefSeq" id="WP_201372165.1">
    <property type="nucleotide sequence ID" value="NZ_BNJG01000001.1"/>
</dbReference>
<dbReference type="EMBL" id="BNJG01000001">
    <property type="protein sequence ID" value="GHO55591.1"/>
    <property type="molecule type" value="Genomic_DNA"/>
</dbReference>
<reference evidence="2 3" key="1">
    <citation type="journal article" date="2021" name="Int. J. Syst. Evol. Microbiol.">
        <title>Reticulibacter mediterranei gen. nov., sp. nov., within the new family Reticulibacteraceae fam. nov., and Ktedonospora formicarum gen. nov., sp. nov., Ktedonobacter robiniae sp. nov., Dictyobacter formicarum sp. nov. and Dictyobacter arantiisoli sp. nov., belonging to the class Ktedonobacteria.</title>
        <authorList>
            <person name="Yabe S."/>
            <person name="Zheng Y."/>
            <person name="Wang C.M."/>
            <person name="Sakai Y."/>
            <person name="Abe K."/>
            <person name="Yokota A."/>
            <person name="Donadio S."/>
            <person name="Cavaletti L."/>
            <person name="Monciardini P."/>
        </authorList>
    </citation>
    <scope>NUCLEOTIDE SEQUENCE [LARGE SCALE GENOMIC DNA]</scope>
    <source>
        <strain evidence="2 3">SOSP1-30</strain>
    </source>
</reference>
<comment type="caution">
    <text evidence="2">The sequence shown here is derived from an EMBL/GenBank/DDBJ whole genome shotgun (WGS) entry which is preliminary data.</text>
</comment>
<dbReference type="SUPFAM" id="SSF56752">
    <property type="entry name" value="D-aminoacid aminotransferase-like PLP-dependent enzymes"/>
    <property type="match status" value="1"/>
</dbReference>
<evidence type="ECO:0000313" key="2">
    <source>
        <dbReference type="EMBL" id="GHO55591.1"/>
    </source>
</evidence>
<dbReference type="Proteomes" id="UP000654345">
    <property type="component" value="Unassembled WGS sequence"/>
</dbReference>
<sequence>MDTEALWYVDGRWVHPHEATLSINDVAVLRSYCVFESLRTYNRRPFHLDEHLRRLYRSAELIELDIPYTSEEIANVVREAIERNRYIHASLRLLVTGGTSEDGVFPSGKPVLAVLVTPLPERDMQRFERGIKVITTRMEREMPEAKTSSYLAAMRALKEAQRRGASDALYVNAAGHVLEGTRSNFFVFRGDTLITPRSEILMGITRQVIVELAQGRFPIEERPILLSELAEADEAFISSSSREITPVTHIDDVPIGEGKVGARTYELEQRFIAMIERGNF</sequence>
<dbReference type="InterPro" id="IPR043131">
    <property type="entry name" value="BCAT-like_N"/>
</dbReference>
<dbReference type="PANTHER" id="PTHR42743">
    <property type="entry name" value="AMINO-ACID AMINOTRANSFERASE"/>
    <property type="match status" value="1"/>
</dbReference>
<keyword evidence="3" id="KW-1185">Reference proteome</keyword>
<dbReference type="InterPro" id="IPR001544">
    <property type="entry name" value="Aminotrans_IV"/>
</dbReference>
<accession>A0ABQ3USC2</accession>